<geneLocation type="plasmid" evidence="1 2">
    <name>unnamed8</name>
</geneLocation>
<name>A0ABY4GG23_9BACT</name>
<protein>
    <submittedName>
        <fullName evidence="1">Uncharacterized protein</fullName>
    </submittedName>
</protein>
<keyword evidence="1" id="KW-0614">Plasmid</keyword>
<dbReference type="Proteomes" id="UP000830401">
    <property type="component" value="Plasmid unnamed8"/>
</dbReference>
<evidence type="ECO:0000313" key="1">
    <source>
        <dbReference type="EMBL" id="UOQ69846.1"/>
    </source>
</evidence>
<accession>A0ABY4GG23</accession>
<dbReference type="EMBL" id="CP095069">
    <property type="protein sequence ID" value="UOQ69846.1"/>
    <property type="molecule type" value="Genomic_DNA"/>
</dbReference>
<reference evidence="1" key="1">
    <citation type="submission" date="2022-04" db="EMBL/GenBank/DDBJ databases">
        <title>Hymenobacter sp. isolated from the air.</title>
        <authorList>
            <person name="Won M."/>
            <person name="Lee C.-M."/>
            <person name="Woen H.-Y."/>
            <person name="Kwon S.-W."/>
        </authorList>
    </citation>
    <scope>NUCLEOTIDE SEQUENCE</scope>
    <source>
        <strain evidence="1">5420S-77</strain>
        <plasmid evidence="1">unnamed8</plasmid>
    </source>
</reference>
<evidence type="ECO:0000313" key="2">
    <source>
        <dbReference type="Proteomes" id="UP000830401"/>
    </source>
</evidence>
<sequence length="127" mass="14977">MPDTMQEVTVGTVDELRQLLQLPELSEQDVAIRRFREGQRLVLDTGLADRQGNRVYEMDWLQLEDGTDFAGPVFVRYWGPDRGFLLHRPDQTDTRPWDATLAQHATRVQNYWNGTTVFFQQFRWHPL</sequence>
<organism evidence="1 2">
    <name type="scientific">Hymenobacter volaticus</name>
    <dbReference type="NCBI Taxonomy" id="2932254"/>
    <lineage>
        <taxon>Bacteria</taxon>
        <taxon>Pseudomonadati</taxon>
        <taxon>Bacteroidota</taxon>
        <taxon>Cytophagia</taxon>
        <taxon>Cytophagales</taxon>
        <taxon>Hymenobacteraceae</taxon>
        <taxon>Hymenobacter</taxon>
    </lineage>
</organism>
<dbReference type="RefSeq" id="WP_245127695.1">
    <property type="nucleotide sequence ID" value="NZ_CP095069.1"/>
</dbReference>
<proteinExistence type="predicted"/>
<keyword evidence="2" id="KW-1185">Reference proteome</keyword>
<gene>
    <name evidence="1" type="ORF">MUN86_30160</name>
</gene>